<dbReference type="Proteomes" id="UP001194580">
    <property type="component" value="Unassembled WGS sequence"/>
</dbReference>
<keyword evidence="1 3" id="KW-0853">WD repeat</keyword>
<feature type="non-terminal residue" evidence="4">
    <location>
        <position position="1"/>
    </location>
</feature>
<dbReference type="Gene3D" id="2.130.10.10">
    <property type="entry name" value="YVTN repeat-like/Quinoprotein amine dehydrogenase"/>
    <property type="match status" value="5"/>
</dbReference>
<dbReference type="InterPro" id="IPR036322">
    <property type="entry name" value="WD40_repeat_dom_sf"/>
</dbReference>
<dbReference type="InterPro" id="IPR020472">
    <property type="entry name" value="WD40_PAC1"/>
</dbReference>
<feature type="repeat" description="WD" evidence="3">
    <location>
        <begin position="680"/>
        <end position="721"/>
    </location>
</feature>
<dbReference type="Pfam" id="PF00805">
    <property type="entry name" value="Pentapeptide"/>
    <property type="match status" value="1"/>
</dbReference>
<dbReference type="PANTHER" id="PTHR22847:SF637">
    <property type="entry name" value="WD REPEAT DOMAIN 5B"/>
    <property type="match status" value="1"/>
</dbReference>
<evidence type="ECO:0000256" key="1">
    <source>
        <dbReference type="ARBA" id="ARBA00022574"/>
    </source>
</evidence>
<feature type="repeat" description="WD" evidence="3">
    <location>
        <begin position="638"/>
        <end position="679"/>
    </location>
</feature>
<dbReference type="AlphaFoldDB" id="A0AAD4D5D4"/>
<dbReference type="CDD" id="cd00200">
    <property type="entry name" value="WD40"/>
    <property type="match status" value="2"/>
</dbReference>
<feature type="repeat" description="WD" evidence="3">
    <location>
        <begin position="594"/>
        <end position="635"/>
    </location>
</feature>
<dbReference type="SMART" id="SM00320">
    <property type="entry name" value="WD40"/>
    <property type="match status" value="12"/>
</dbReference>
<feature type="repeat" description="WD" evidence="3">
    <location>
        <begin position="806"/>
        <end position="847"/>
    </location>
</feature>
<dbReference type="GO" id="GO:1990234">
    <property type="term" value="C:transferase complex"/>
    <property type="evidence" value="ECO:0007669"/>
    <property type="project" value="UniProtKB-ARBA"/>
</dbReference>
<evidence type="ECO:0000256" key="3">
    <source>
        <dbReference type="PROSITE-ProRule" id="PRU00221"/>
    </source>
</evidence>
<dbReference type="EMBL" id="JAAAIL010001913">
    <property type="protein sequence ID" value="KAG0263148.1"/>
    <property type="molecule type" value="Genomic_DNA"/>
</dbReference>
<evidence type="ECO:0000313" key="5">
    <source>
        <dbReference type="Proteomes" id="UP001194580"/>
    </source>
</evidence>
<feature type="repeat" description="WD" evidence="3">
    <location>
        <begin position="722"/>
        <end position="754"/>
    </location>
</feature>
<reference evidence="4" key="1">
    <citation type="journal article" date="2020" name="Fungal Divers.">
        <title>Resolving the Mortierellaceae phylogeny through synthesis of multi-gene phylogenetics and phylogenomics.</title>
        <authorList>
            <person name="Vandepol N."/>
            <person name="Liber J."/>
            <person name="Desiro A."/>
            <person name="Na H."/>
            <person name="Kennedy M."/>
            <person name="Barry K."/>
            <person name="Grigoriev I.V."/>
            <person name="Miller A.N."/>
            <person name="O'Donnell K."/>
            <person name="Stajich J.E."/>
            <person name="Bonito G."/>
        </authorList>
    </citation>
    <scope>NUCLEOTIDE SEQUENCE</scope>
    <source>
        <strain evidence="4">NRRL 28262</strain>
    </source>
</reference>
<comment type="caution">
    <text evidence="4">The sequence shown here is derived from an EMBL/GenBank/DDBJ whole genome shotgun (WGS) entry which is preliminary data.</text>
</comment>
<feature type="repeat" description="WD" evidence="3">
    <location>
        <begin position="848"/>
        <end position="889"/>
    </location>
</feature>
<dbReference type="PRINTS" id="PR00320">
    <property type="entry name" value="GPROTEINBRPT"/>
</dbReference>
<keyword evidence="2" id="KW-0677">Repeat</keyword>
<gene>
    <name evidence="4" type="primary">WDR31_4</name>
    <name evidence="4" type="ORF">BGZ95_003877</name>
</gene>
<dbReference type="PROSITE" id="PS00678">
    <property type="entry name" value="WD_REPEATS_1"/>
    <property type="match status" value="3"/>
</dbReference>
<dbReference type="InterPro" id="IPR001680">
    <property type="entry name" value="WD40_rpt"/>
</dbReference>
<accession>A0AAD4D5D4</accession>
<evidence type="ECO:0000313" key="4">
    <source>
        <dbReference type="EMBL" id="KAG0263148.1"/>
    </source>
</evidence>
<sequence length="1109" mass="122934">LERILWTAYKPYGPIPLYINLPTIEDPAHDLIEKQLKYYNFSEDQIQELKRSRQFIVICDGYDESQLKTNLHATNQFNQTGQWKVKLVVSCRNQYLGADYRSRFQPPAASHYARATADLLQEAVIASFSRAQIQQYVDQYVNGLPEHDATGNKPSWTREDYMETLVNVHKLMELVSNPFLLTLSLEALPEVIDPREDLSTTRITRVQLYDGFVKRWLEVNKARLESSPLTDKERSELDLLIEDNFFYHGMQFQKNLAAAIFKEQGGNPVVQFSQLREGKTWKAAFFSMEAQVKLLRESSTVTRSGSHFRFMHRSLLEHFYSRSIYDPLDYDADAADEREPSADPKVGLAQLNIIGEPSILQFLAERVDANPSFKAQLFDAIKESAVAAADDKQAILVAANAISILVRARVRFNGMDLHGIRIPGADLRGGQFDSVNLKGANLTGVNLSKSWLRKANFSKALMEDVQFGELPYLKVGMWVAKCEFTPDGEFLAVSTMDDMICIYSTSTWKLVADYPGRTAIAVSPTSRELAKGSFGTTVELGDIFTGEARVTLRGHAGVASFISYSPDGTLIATASEDETIRIWSTETGETQKVLRGHDDAVTCVVFSPLGDKLASSSEDYLVWTWDVKTGERLMIFGRTQHYDPIYTVAFSPDGRRLASGGGDNKIRLWDVETGEELHVLVGHFAPVQSLAFSPDGSGLASSDNNSTVRLWDPHSGEPVNTLSGHQFQVKSVVYSPSGDRIASGAWDGTVRLWKTGGALSDSFSDGQIDKSMCADISQDGTQLLTGHDECSVRLRDPMTGDTKVVFQGHQDTILDVTFSHCFTRIASSSMDYTVHLWDASTGALVHVLRGHQGNVNRSSFSPDGMQVASASLDGTARLWNALTGEAIRVLSGHSNFVNGVVYSPSGNQLATFSHDTTVRVWCPQTGVQLFVLQHNAIVLDVMYSPNNEDLITVSEDELVPRCWDPQTGEQDVTRFEGIVNGGTIWSLSPDGTLLAGGRPDGILRLWSVSSTSRSGHGSNCPPREVFRSDIGRILQMFWRHTSPAGELLLVTLGVGSLRVWKVVKYEYYWDLMLVSGLGSNQLNLKDVTLTDAVGLSDANRELLQQRGGT</sequence>
<evidence type="ECO:0000256" key="2">
    <source>
        <dbReference type="ARBA" id="ARBA00022737"/>
    </source>
</evidence>
<dbReference type="SUPFAM" id="SSF141571">
    <property type="entry name" value="Pentapeptide repeat-like"/>
    <property type="match status" value="1"/>
</dbReference>
<name>A0AAD4D5D4_9FUNG</name>
<dbReference type="SUPFAM" id="SSF50978">
    <property type="entry name" value="WD40 repeat-like"/>
    <property type="match status" value="2"/>
</dbReference>
<dbReference type="PROSITE" id="PS50082">
    <property type="entry name" value="WD_REPEATS_2"/>
    <property type="match status" value="9"/>
</dbReference>
<dbReference type="PANTHER" id="PTHR22847">
    <property type="entry name" value="WD40 REPEAT PROTEIN"/>
    <property type="match status" value="1"/>
</dbReference>
<protein>
    <submittedName>
        <fullName evidence="4">WD_REPEATS_REGION domain-containing protein</fullName>
    </submittedName>
</protein>
<keyword evidence="5" id="KW-1185">Reference proteome</keyword>
<dbReference type="InterPro" id="IPR015943">
    <property type="entry name" value="WD40/YVTN_repeat-like_dom_sf"/>
</dbReference>
<feature type="repeat" description="WD" evidence="3">
    <location>
        <begin position="552"/>
        <end position="593"/>
    </location>
</feature>
<dbReference type="InterPro" id="IPR001646">
    <property type="entry name" value="5peptide_repeat"/>
</dbReference>
<dbReference type="Pfam" id="PF00400">
    <property type="entry name" value="WD40"/>
    <property type="match status" value="9"/>
</dbReference>
<feature type="repeat" description="WD" evidence="3">
    <location>
        <begin position="890"/>
        <end position="921"/>
    </location>
</feature>
<feature type="repeat" description="WD" evidence="3">
    <location>
        <begin position="986"/>
        <end position="1016"/>
    </location>
</feature>
<dbReference type="Gene3D" id="2.160.20.80">
    <property type="entry name" value="E3 ubiquitin-protein ligase SopA"/>
    <property type="match status" value="1"/>
</dbReference>
<proteinExistence type="predicted"/>
<dbReference type="PROSITE" id="PS50294">
    <property type="entry name" value="WD_REPEATS_REGION"/>
    <property type="match status" value="8"/>
</dbReference>
<organism evidence="4 5">
    <name type="scientific">Linnemannia exigua</name>
    <dbReference type="NCBI Taxonomy" id="604196"/>
    <lineage>
        <taxon>Eukaryota</taxon>
        <taxon>Fungi</taxon>
        <taxon>Fungi incertae sedis</taxon>
        <taxon>Mucoromycota</taxon>
        <taxon>Mortierellomycotina</taxon>
        <taxon>Mortierellomycetes</taxon>
        <taxon>Mortierellales</taxon>
        <taxon>Mortierellaceae</taxon>
        <taxon>Linnemannia</taxon>
    </lineage>
</organism>
<dbReference type="InterPro" id="IPR019775">
    <property type="entry name" value="WD40_repeat_CS"/>
</dbReference>